<dbReference type="AlphaFoldDB" id="A0A212TG43"/>
<evidence type="ECO:0000313" key="4">
    <source>
        <dbReference type="Proteomes" id="UP000198122"/>
    </source>
</evidence>
<dbReference type="EMBL" id="FYEZ01000001">
    <property type="protein sequence ID" value="SNC65037.1"/>
    <property type="molecule type" value="Genomic_DNA"/>
</dbReference>
<feature type="signal peptide" evidence="1">
    <location>
        <begin position="1"/>
        <end position="32"/>
    </location>
</feature>
<name>A0A212TG43_9MICO</name>
<organism evidence="3 4">
    <name type="scientific">Kytococcus aerolatus</name>
    <dbReference type="NCBI Taxonomy" id="592308"/>
    <lineage>
        <taxon>Bacteria</taxon>
        <taxon>Bacillati</taxon>
        <taxon>Actinomycetota</taxon>
        <taxon>Actinomycetes</taxon>
        <taxon>Micrococcales</taxon>
        <taxon>Kytococcaceae</taxon>
        <taxon>Kytococcus</taxon>
    </lineage>
</organism>
<keyword evidence="1" id="KW-0732">Signal</keyword>
<feature type="chain" id="PRO_5039596027" description="Phosphodiester glycosidase domain-containing protein" evidence="1">
    <location>
        <begin position="33"/>
        <end position="536"/>
    </location>
</feature>
<dbReference type="OrthoDB" id="9809781at2"/>
<dbReference type="InterPro" id="IPR018711">
    <property type="entry name" value="NAGPA"/>
</dbReference>
<sequence>MPLHPVSRRLVIAGTAWTAPAVALASVAPVVAASQTTPVREEPLPLGPSDLLEQRTVTQIAPGVALTTIHRGKRSAHQRWAVEFAIPTAGGDPEDTQPVRPRRDARALVDALVAAGFEAEVQPVQQTGAVDVPDGLLGHRVRARETFSTEEAATAWLDRAVEQGFAGRVWNTGWDGGTDAPGPWNVRVLSVDPASYRGSVGLAFGPDLQRRETTSALAAAEGAVAAVNGGFFVMDPEAGAEGDPAGASVQRGVLLSEPVGERPVLVLDRRLRRAAVVRPRWTGSLQVDGRTVQLDGLNRVPGTIRNCGGLGDEPTEDPRHDVTCEDDAEIVAFTAAWGATTPQGEGHEIVVSQKTGRVLAVRPHRGGDLVEGQTIVQATGDRVAEISDLAVGDHAGLDVRLLADGHDLDDPQTLVVNGGPELVRGGELHVTQAADGMAHPDSAGFAYGWFLQRNPRTVAGLDAEGGLHLVTIDGRQPGELGVSVPEAAAVARALGMIAAINLDGGGSTTMVVGGEVVNSPSDEAGERPVGDAIVIR</sequence>
<protein>
    <recommendedName>
        <fullName evidence="2">Phosphodiester glycosidase domain-containing protein</fullName>
    </recommendedName>
</protein>
<evidence type="ECO:0000259" key="2">
    <source>
        <dbReference type="Pfam" id="PF09992"/>
    </source>
</evidence>
<accession>A0A212TG43</accession>
<evidence type="ECO:0000313" key="3">
    <source>
        <dbReference type="EMBL" id="SNC65037.1"/>
    </source>
</evidence>
<dbReference type="InterPro" id="IPR006311">
    <property type="entry name" value="TAT_signal"/>
</dbReference>
<feature type="domain" description="Phosphodiester glycosidase" evidence="2">
    <location>
        <begin position="358"/>
        <end position="535"/>
    </location>
</feature>
<dbReference type="Pfam" id="PF09992">
    <property type="entry name" value="NAGPA"/>
    <property type="match status" value="1"/>
</dbReference>
<dbReference type="RefSeq" id="WP_088818105.1">
    <property type="nucleotide sequence ID" value="NZ_FYEZ01000001.1"/>
</dbReference>
<evidence type="ECO:0000256" key="1">
    <source>
        <dbReference type="SAM" id="SignalP"/>
    </source>
</evidence>
<reference evidence="3 4" key="1">
    <citation type="submission" date="2017-06" db="EMBL/GenBank/DDBJ databases">
        <authorList>
            <person name="Kim H.J."/>
            <person name="Triplett B.A."/>
        </authorList>
    </citation>
    <scope>NUCLEOTIDE SEQUENCE [LARGE SCALE GENOMIC DNA]</scope>
    <source>
        <strain evidence="3 4">DSM 22179</strain>
    </source>
</reference>
<dbReference type="PROSITE" id="PS51318">
    <property type="entry name" value="TAT"/>
    <property type="match status" value="1"/>
</dbReference>
<gene>
    <name evidence="3" type="ORF">SAMN05445756_1236</name>
</gene>
<dbReference type="Proteomes" id="UP000198122">
    <property type="component" value="Unassembled WGS sequence"/>
</dbReference>
<dbReference type="PANTHER" id="PTHR40446:SF2">
    <property type="entry name" value="N-ACETYLGLUCOSAMINE-1-PHOSPHODIESTER ALPHA-N-ACETYLGLUCOSAMINIDASE"/>
    <property type="match status" value="1"/>
</dbReference>
<keyword evidence="4" id="KW-1185">Reference proteome</keyword>
<dbReference type="PANTHER" id="PTHR40446">
    <property type="entry name" value="N-ACETYLGLUCOSAMINE-1-PHOSPHODIESTER ALPHA-N-ACETYLGLUCOSAMINIDASE"/>
    <property type="match status" value="1"/>
</dbReference>
<proteinExistence type="predicted"/>